<organism evidence="2 3">
    <name type="scientific">Methanosarcina vacuolata Z-761</name>
    <dbReference type="NCBI Taxonomy" id="1434123"/>
    <lineage>
        <taxon>Archaea</taxon>
        <taxon>Methanobacteriati</taxon>
        <taxon>Methanobacteriota</taxon>
        <taxon>Stenosarchaea group</taxon>
        <taxon>Methanomicrobia</taxon>
        <taxon>Methanosarcinales</taxon>
        <taxon>Methanosarcinaceae</taxon>
        <taxon>Methanosarcina</taxon>
    </lineage>
</organism>
<evidence type="ECO:0000313" key="3">
    <source>
        <dbReference type="Proteomes" id="UP000033096"/>
    </source>
</evidence>
<sequence>MHKLMKIVGCILAAIGLACVIKYIMHCKECCCLSGWHKTKAEDEKSTGSTVSHGIKVEDEKPTGSTVQPETKVEDKKSTGSRYGSNPIRY</sequence>
<protein>
    <submittedName>
        <fullName evidence="2">Uncharacterized protein</fullName>
    </submittedName>
</protein>
<reference evidence="2 3" key="1">
    <citation type="submission" date="2014-07" db="EMBL/GenBank/DDBJ databases">
        <title>Methanogenic archaea and the global carbon cycle.</title>
        <authorList>
            <person name="Henriksen J.R."/>
            <person name="Luke J."/>
            <person name="Reinhart S."/>
            <person name="Benedict M.N."/>
            <person name="Youngblut N.D."/>
            <person name="Metcalf M.E."/>
            <person name="Whitaker R.J."/>
            <person name="Metcalf W.W."/>
        </authorList>
    </citation>
    <scope>NUCLEOTIDE SEQUENCE [LARGE SCALE GENOMIC DNA]</scope>
    <source>
        <strain evidence="2 3">Z-761</strain>
    </source>
</reference>
<dbReference type="PATRIC" id="fig|1434123.4.peg.1791"/>
<dbReference type="RefSeq" id="WP_048119995.1">
    <property type="nucleotide sequence ID" value="NZ_CP009520.1"/>
</dbReference>
<name>A0A0E3LH72_9EURY</name>
<dbReference type="KEGG" id="mvc:MSVAZ_1497"/>
<feature type="region of interest" description="Disordered" evidence="1">
    <location>
        <begin position="39"/>
        <end position="90"/>
    </location>
</feature>
<dbReference type="AlphaFoldDB" id="A0A0E3LH72"/>
<gene>
    <name evidence="2" type="ORF">MSVAZ_1497</name>
</gene>
<dbReference type="EMBL" id="CP009520">
    <property type="protein sequence ID" value="AKB43766.1"/>
    <property type="molecule type" value="Genomic_DNA"/>
</dbReference>
<dbReference type="Proteomes" id="UP000033096">
    <property type="component" value="Chromosome"/>
</dbReference>
<keyword evidence="3" id="KW-1185">Reference proteome</keyword>
<dbReference type="PROSITE" id="PS51257">
    <property type="entry name" value="PROKAR_LIPOPROTEIN"/>
    <property type="match status" value="1"/>
</dbReference>
<dbReference type="GeneID" id="24809928"/>
<accession>A0A0E3LH72</accession>
<dbReference type="HOGENOM" id="CLU_2433838_0_0_2"/>
<proteinExistence type="predicted"/>
<evidence type="ECO:0000313" key="2">
    <source>
        <dbReference type="EMBL" id="AKB43766.1"/>
    </source>
</evidence>
<evidence type="ECO:0000256" key="1">
    <source>
        <dbReference type="SAM" id="MobiDB-lite"/>
    </source>
</evidence>